<protein>
    <recommendedName>
        <fullName evidence="2">ubiquitinyl hydrolase 1</fullName>
        <ecNumber evidence="2">3.4.19.12</ecNumber>
    </recommendedName>
</protein>
<evidence type="ECO:0000256" key="6">
    <source>
        <dbReference type="ARBA" id="ARBA00022807"/>
    </source>
</evidence>
<dbReference type="GO" id="GO:0016579">
    <property type="term" value="P:protein deubiquitination"/>
    <property type="evidence" value="ECO:0007669"/>
    <property type="project" value="InterPro"/>
</dbReference>
<dbReference type="SUPFAM" id="SSF54001">
    <property type="entry name" value="Cysteine proteinases"/>
    <property type="match status" value="1"/>
</dbReference>
<evidence type="ECO:0000256" key="4">
    <source>
        <dbReference type="ARBA" id="ARBA00022786"/>
    </source>
</evidence>
<dbReference type="Pfam" id="PF00443">
    <property type="entry name" value="UCH"/>
    <property type="match status" value="1"/>
</dbReference>
<dbReference type="Gene3D" id="3.90.70.10">
    <property type="entry name" value="Cysteine proteinases"/>
    <property type="match status" value="1"/>
</dbReference>
<proteinExistence type="predicted"/>
<dbReference type="EMBL" id="WHVB01000037">
    <property type="protein sequence ID" value="KAF8467151.1"/>
    <property type="molecule type" value="Genomic_DNA"/>
</dbReference>
<dbReference type="GO" id="GO:0005829">
    <property type="term" value="C:cytosol"/>
    <property type="evidence" value="ECO:0007669"/>
    <property type="project" value="TreeGrafter"/>
</dbReference>
<evidence type="ECO:0000256" key="3">
    <source>
        <dbReference type="ARBA" id="ARBA00022670"/>
    </source>
</evidence>
<dbReference type="EC" id="3.4.19.12" evidence="2"/>
<dbReference type="PROSITE" id="PS50235">
    <property type="entry name" value="USP_3"/>
    <property type="match status" value="1"/>
</dbReference>
<evidence type="ECO:0000256" key="5">
    <source>
        <dbReference type="ARBA" id="ARBA00022801"/>
    </source>
</evidence>
<dbReference type="InterPro" id="IPR038765">
    <property type="entry name" value="Papain-like_cys_pep_sf"/>
</dbReference>
<comment type="caution">
    <text evidence="9">The sequence shown here is derived from an EMBL/GenBank/DDBJ whole genome shotgun (WGS) entry which is preliminary data.</text>
</comment>
<reference evidence="9" key="2">
    <citation type="journal article" date="2020" name="Nat. Commun.">
        <title>Large-scale genome sequencing of mycorrhizal fungi provides insights into the early evolution of symbiotic traits.</title>
        <authorList>
            <person name="Miyauchi S."/>
            <person name="Kiss E."/>
            <person name="Kuo A."/>
            <person name="Drula E."/>
            <person name="Kohler A."/>
            <person name="Sanchez-Garcia M."/>
            <person name="Morin E."/>
            <person name="Andreopoulos B."/>
            <person name="Barry K.W."/>
            <person name="Bonito G."/>
            <person name="Buee M."/>
            <person name="Carver A."/>
            <person name="Chen C."/>
            <person name="Cichocki N."/>
            <person name="Clum A."/>
            <person name="Culley D."/>
            <person name="Crous P.W."/>
            <person name="Fauchery L."/>
            <person name="Girlanda M."/>
            <person name="Hayes R.D."/>
            <person name="Keri Z."/>
            <person name="LaButti K."/>
            <person name="Lipzen A."/>
            <person name="Lombard V."/>
            <person name="Magnuson J."/>
            <person name="Maillard F."/>
            <person name="Murat C."/>
            <person name="Nolan M."/>
            <person name="Ohm R.A."/>
            <person name="Pangilinan J."/>
            <person name="Pereira M.F."/>
            <person name="Perotto S."/>
            <person name="Peter M."/>
            <person name="Pfister S."/>
            <person name="Riley R."/>
            <person name="Sitrit Y."/>
            <person name="Stielow J.B."/>
            <person name="Szollosi G."/>
            <person name="Zifcakova L."/>
            <person name="Stursova M."/>
            <person name="Spatafora J.W."/>
            <person name="Tedersoo L."/>
            <person name="Vaario L.M."/>
            <person name="Yamada A."/>
            <person name="Yan M."/>
            <person name="Wang P."/>
            <person name="Xu J."/>
            <person name="Bruns T."/>
            <person name="Baldrian P."/>
            <person name="Vilgalys R."/>
            <person name="Dunand C."/>
            <person name="Henrissat B."/>
            <person name="Grigoriev I.V."/>
            <person name="Hibbett D."/>
            <person name="Nagy L.G."/>
            <person name="Martin F.M."/>
        </authorList>
    </citation>
    <scope>NUCLEOTIDE SEQUENCE</scope>
    <source>
        <strain evidence="9">Prilba</strain>
    </source>
</reference>
<organism evidence="9 10">
    <name type="scientific">Russula ochroleuca</name>
    <dbReference type="NCBI Taxonomy" id="152965"/>
    <lineage>
        <taxon>Eukaryota</taxon>
        <taxon>Fungi</taxon>
        <taxon>Dikarya</taxon>
        <taxon>Basidiomycota</taxon>
        <taxon>Agaricomycotina</taxon>
        <taxon>Agaricomycetes</taxon>
        <taxon>Russulales</taxon>
        <taxon>Russulaceae</taxon>
        <taxon>Russula</taxon>
    </lineage>
</organism>
<dbReference type="GO" id="GO:0004843">
    <property type="term" value="F:cysteine-type deubiquitinase activity"/>
    <property type="evidence" value="ECO:0007669"/>
    <property type="project" value="UniProtKB-EC"/>
</dbReference>
<keyword evidence="10" id="KW-1185">Reference proteome</keyword>
<dbReference type="PANTHER" id="PTHR24006">
    <property type="entry name" value="UBIQUITIN CARBOXYL-TERMINAL HYDROLASE"/>
    <property type="match status" value="1"/>
</dbReference>
<dbReference type="InterPro" id="IPR028889">
    <property type="entry name" value="USP"/>
</dbReference>
<sequence>MTDVETLQKHDSVHTIQDALARISHQQTVQLGLSEAFPSILVLHLKRFLYDKATNGIVKICKSVQLAPVLEIPPEIMSSVAGKFAEPVHYKLYGVLYHHGESAGTGHYTVDVLHPNGDNGDREAWLHIDDETPVIRLVPALASPGAGVVFREEPERRSRPVTFTRLPRSGRLVKIWTYIKLSLIVRFGRSGPVA</sequence>
<dbReference type="InterPro" id="IPR001394">
    <property type="entry name" value="Peptidase_C19_UCH"/>
</dbReference>
<keyword evidence="6" id="KW-0788">Thiol protease</keyword>
<evidence type="ECO:0000256" key="1">
    <source>
        <dbReference type="ARBA" id="ARBA00000707"/>
    </source>
</evidence>
<dbReference type="AlphaFoldDB" id="A0A9P5JXG9"/>
<dbReference type="PROSITE" id="PS00973">
    <property type="entry name" value="USP_2"/>
    <property type="match status" value="1"/>
</dbReference>
<dbReference type="GO" id="GO:0005634">
    <property type="term" value="C:nucleus"/>
    <property type="evidence" value="ECO:0007669"/>
    <property type="project" value="TreeGrafter"/>
</dbReference>
<keyword evidence="5" id="KW-0378">Hydrolase</keyword>
<dbReference type="PANTHER" id="PTHR24006:SF687">
    <property type="entry name" value="UBIQUITIN CARBOXYL-TERMINAL HYDROLASE 10"/>
    <property type="match status" value="1"/>
</dbReference>
<evidence type="ECO:0000256" key="2">
    <source>
        <dbReference type="ARBA" id="ARBA00012759"/>
    </source>
</evidence>
<accession>A0A9P5JXG9</accession>
<dbReference type="GO" id="GO:0006508">
    <property type="term" value="P:proteolysis"/>
    <property type="evidence" value="ECO:0007669"/>
    <property type="project" value="UniProtKB-KW"/>
</dbReference>
<evidence type="ECO:0000313" key="10">
    <source>
        <dbReference type="Proteomes" id="UP000759537"/>
    </source>
</evidence>
<evidence type="ECO:0000313" key="9">
    <source>
        <dbReference type="EMBL" id="KAF8470281.1"/>
    </source>
</evidence>
<gene>
    <name evidence="9" type="ORF">DFH94DRAFT_811842</name>
    <name evidence="8" type="ORF">DFH94DRAFT_817628</name>
</gene>
<keyword evidence="4" id="KW-0833">Ubl conjugation pathway</keyword>
<feature type="domain" description="USP" evidence="7">
    <location>
        <begin position="1"/>
        <end position="154"/>
    </location>
</feature>
<dbReference type="OrthoDB" id="429671at2759"/>
<keyword evidence="3" id="KW-0645">Protease</keyword>
<reference evidence="9" key="1">
    <citation type="submission" date="2019-10" db="EMBL/GenBank/DDBJ databases">
        <authorList>
            <consortium name="DOE Joint Genome Institute"/>
            <person name="Kuo A."/>
            <person name="Miyauchi S."/>
            <person name="Kiss E."/>
            <person name="Drula E."/>
            <person name="Kohler A."/>
            <person name="Sanchez-Garcia M."/>
            <person name="Andreopoulos B."/>
            <person name="Barry K.W."/>
            <person name="Bonito G."/>
            <person name="Buee M."/>
            <person name="Carver A."/>
            <person name="Chen C."/>
            <person name="Cichocki N."/>
            <person name="Clum A."/>
            <person name="Culley D."/>
            <person name="Crous P.W."/>
            <person name="Fauchery L."/>
            <person name="Girlanda M."/>
            <person name="Hayes R."/>
            <person name="Keri Z."/>
            <person name="LaButti K."/>
            <person name="Lipzen A."/>
            <person name="Lombard V."/>
            <person name="Magnuson J."/>
            <person name="Maillard F."/>
            <person name="Morin E."/>
            <person name="Murat C."/>
            <person name="Nolan M."/>
            <person name="Ohm R."/>
            <person name="Pangilinan J."/>
            <person name="Pereira M."/>
            <person name="Perotto S."/>
            <person name="Peter M."/>
            <person name="Riley R."/>
            <person name="Sitrit Y."/>
            <person name="Stielow B."/>
            <person name="Szollosi G."/>
            <person name="Zifcakova L."/>
            <person name="Stursova M."/>
            <person name="Spatafora J.W."/>
            <person name="Tedersoo L."/>
            <person name="Vaario L.-M."/>
            <person name="Yamada A."/>
            <person name="Yan M."/>
            <person name="Wang P."/>
            <person name="Xu J."/>
            <person name="Bruns T."/>
            <person name="Baldrian P."/>
            <person name="Vilgalys R."/>
            <person name="Henrissat B."/>
            <person name="Grigoriev I.V."/>
            <person name="Hibbett D."/>
            <person name="Nagy L.G."/>
            <person name="Martin F.M."/>
        </authorList>
    </citation>
    <scope>NUCLEOTIDE SEQUENCE</scope>
    <source>
        <strain evidence="9">Prilba</strain>
    </source>
</reference>
<dbReference type="InterPro" id="IPR050164">
    <property type="entry name" value="Peptidase_C19"/>
</dbReference>
<dbReference type="CDD" id="cd02257">
    <property type="entry name" value="Peptidase_C19"/>
    <property type="match status" value="1"/>
</dbReference>
<evidence type="ECO:0000259" key="7">
    <source>
        <dbReference type="PROSITE" id="PS50235"/>
    </source>
</evidence>
<dbReference type="InterPro" id="IPR018200">
    <property type="entry name" value="USP_CS"/>
</dbReference>
<dbReference type="EMBL" id="WHVB01000026">
    <property type="protein sequence ID" value="KAF8470281.1"/>
    <property type="molecule type" value="Genomic_DNA"/>
</dbReference>
<evidence type="ECO:0000313" key="8">
    <source>
        <dbReference type="EMBL" id="KAF8467151.1"/>
    </source>
</evidence>
<comment type="catalytic activity">
    <reaction evidence="1">
        <text>Thiol-dependent hydrolysis of ester, thioester, amide, peptide and isopeptide bonds formed by the C-terminal Gly of ubiquitin (a 76-residue protein attached to proteins as an intracellular targeting signal).</text>
        <dbReference type="EC" id="3.4.19.12"/>
    </reaction>
</comment>
<name>A0A9P5JXG9_9AGAM</name>
<dbReference type="Proteomes" id="UP000759537">
    <property type="component" value="Unassembled WGS sequence"/>
</dbReference>